<gene>
    <name evidence="2" type="ORF">BINO364_LOCUS8312</name>
</gene>
<dbReference type="InterPro" id="IPR008699">
    <property type="entry name" value="NDUFB8"/>
</dbReference>
<dbReference type="AlphaFoldDB" id="A0A8J9VGZ0"/>
<dbReference type="PANTHER" id="PTHR12840:SF1">
    <property type="entry name" value="NADH DEHYDROGENASE [UBIQUINONE] 1 BETA SUBCOMPLEX SUBUNIT 8, MITOCHONDRIAL"/>
    <property type="match status" value="1"/>
</dbReference>
<dbReference type="PANTHER" id="PTHR12840">
    <property type="entry name" value="NADH-UBIQUINONE OXIDOREDUCTASE ASHI SUBUNIT"/>
    <property type="match status" value="1"/>
</dbReference>
<evidence type="ECO:0000256" key="1">
    <source>
        <dbReference type="SAM" id="Phobius"/>
    </source>
</evidence>
<proteinExistence type="predicted"/>
<evidence type="ECO:0008006" key="4">
    <source>
        <dbReference type="Google" id="ProtNLM"/>
    </source>
</evidence>
<feature type="non-terminal residue" evidence="2">
    <location>
        <position position="173"/>
    </location>
</feature>
<keyword evidence="1" id="KW-0812">Transmembrane</keyword>
<dbReference type="Pfam" id="PF05821">
    <property type="entry name" value="NDUF_B8"/>
    <property type="match status" value="1"/>
</dbReference>
<reference evidence="2" key="1">
    <citation type="submission" date="2021-12" db="EMBL/GenBank/DDBJ databases">
        <authorList>
            <person name="Martin H S."/>
        </authorList>
    </citation>
    <scope>NUCLEOTIDE SEQUENCE</scope>
</reference>
<organism evidence="2 3">
    <name type="scientific">Brenthis ino</name>
    <name type="common">lesser marbled fritillary</name>
    <dbReference type="NCBI Taxonomy" id="405034"/>
    <lineage>
        <taxon>Eukaryota</taxon>
        <taxon>Metazoa</taxon>
        <taxon>Ecdysozoa</taxon>
        <taxon>Arthropoda</taxon>
        <taxon>Hexapoda</taxon>
        <taxon>Insecta</taxon>
        <taxon>Pterygota</taxon>
        <taxon>Neoptera</taxon>
        <taxon>Endopterygota</taxon>
        <taxon>Lepidoptera</taxon>
        <taxon>Glossata</taxon>
        <taxon>Ditrysia</taxon>
        <taxon>Papilionoidea</taxon>
        <taxon>Nymphalidae</taxon>
        <taxon>Heliconiinae</taxon>
        <taxon>Argynnini</taxon>
        <taxon>Brenthis</taxon>
    </lineage>
</organism>
<keyword evidence="3" id="KW-1185">Reference proteome</keyword>
<name>A0A8J9VGZ0_9NEOP</name>
<evidence type="ECO:0000313" key="2">
    <source>
        <dbReference type="EMBL" id="CAH0722338.1"/>
    </source>
</evidence>
<dbReference type="EMBL" id="OV170223">
    <property type="protein sequence ID" value="CAH0722338.1"/>
    <property type="molecule type" value="Genomic_DNA"/>
</dbReference>
<accession>A0A8J9VGZ0</accession>
<feature type="transmembrane region" description="Helical" evidence="1">
    <location>
        <begin position="130"/>
        <end position="147"/>
    </location>
</feature>
<sequence>MALTLLKRAFISNPNSVRNSIGIFCNAARNHWNFQYKPGPYPKTQEERVAAAKKYGLTIEEYQPYPEDMGYGDYPKLPDIGADSKDPYYPYDLPDLKRNFNEPMHASTEIIGEDRYDISMRPRFSLLHQWTWFFGAMGGSILLFLFLEDHKFGRPVTAKQYPHEGPHYLFNPK</sequence>
<dbReference type="GO" id="GO:0005739">
    <property type="term" value="C:mitochondrion"/>
    <property type="evidence" value="ECO:0007669"/>
    <property type="project" value="InterPro"/>
</dbReference>
<dbReference type="Proteomes" id="UP000838878">
    <property type="component" value="Chromosome 3"/>
</dbReference>
<evidence type="ECO:0000313" key="3">
    <source>
        <dbReference type="Proteomes" id="UP000838878"/>
    </source>
</evidence>
<keyword evidence="1" id="KW-0472">Membrane</keyword>
<dbReference type="OrthoDB" id="2014058at2759"/>
<protein>
    <recommendedName>
        <fullName evidence="4">NADH dehydrogenase [ubiquinone] 1 beta subcomplex subunit 8, mitochondrial</fullName>
    </recommendedName>
</protein>
<keyword evidence="1" id="KW-1133">Transmembrane helix</keyword>